<keyword evidence="1" id="KW-0808">Transferase</keyword>
<evidence type="ECO:0000259" key="3">
    <source>
        <dbReference type="PROSITE" id="PS51186"/>
    </source>
</evidence>
<dbReference type="PANTHER" id="PTHR43877">
    <property type="entry name" value="AMINOALKYLPHOSPHONATE N-ACETYLTRANSFERASE-RELATED-RELATED"/>
    <property type="match status" value="1"/>
</dbReference>
<dbReference type="InterPro" id="IPR000182">
    <property type="entry name" value="GNAT_dom"/>
</dbReference>
<dbReference type="CDD" id="cd04301">
    <property type="entry name" value="NAT_SF"/>
    <property type="match status" value="1"/>
</dbReference>
<gene>
    <name evidence="4" type="primary">paiA</name>
    <name evidence="4" type="ORF">GCM10023189_58690</name>
</gene>
<name>A0ABP8NPK8_9BACT</name>
<keyword evidence="2" id="KW-0012">Acyltransferase</keyword>
<proteinExistence type="predicted"/>
<dbReference type="RefSeq" id="WP_345249963.1">
    <property type="nucleotide sequence ID" value="NZ_BAABHD010000084.1"/>
</dbReference>
<evidence type="ECO:0000256" key="2">
    <source>
        <dbReference type="ARBA" id="ARBA00023315"/>
    </source>
</evidence>
<feature type="domain" description="N-acetyltransferase" evidence="3">
    <location>
        <begin position="18"/>
        <end position="188"/>
    </location>
</feature>
<sequence>MTSEPDLPEQAITSAKVIELKPVTADAAPQVARVAVRAYNDHYTHLWFDGGSWYVGKCFTPEVLREDMSHPNHRYYLILAAQQPVGFVKLKLHEPLPGHEGLNALELERIYIERAATGQGVGKAVMQQIIDIARQHQKSLIWLKAMDSSTEAIAFYRQNGFVHCGTHHLDFPVMKPEYRGMVIMKKEL</sequence>
<dbReference type="EMBL" id="BAABHD010000084">
    <property type="protein sequence ID" value="GAA4470321.1"/>
    <property type="molecule type" value="Genomic_DNA"/>
</dbReference>
<organism evidence="4 5">
    <name type="scientific">Nibrella saemangeumensis</name>
    <dbReference type="NCBI Taxonomy" id="1084526"/>
    <lineage>
        <taxon>Bacteria</taxon>
        <taxon>Pseudomonadati</taxon>
        <taxon>Bacteroidota</taxon>
        <taxon>Cytophagia</taxon>
        <taxon>Cytophagales</taxon>
        <taxon>Spirosomataceae</taxon>
        <taxon>Nibrella</taxon>
    </lineage>
</organism>
<comment type="caution">
    <text evidence="4">The sequence shown here is derived from an EMBL/GenBank/DDBJ whole genome shotgun (WGS) entry which is preliminary data.</text>
</comment>
<evidence type="ECO:0000313" key="4">
    <source>
        <dbReference type="EMBL" id="GAA4470321.1"/>
    </source>
</evidence>
<dbReference type="Gene3D" id="3.40.630.30">
    <property type="match status" value="1"/>
</dbReference>
<dbReference type="SUPFAM" id="SSF55729">
    <property type="entry name" value="Acyl-CoA N-acyltransferases (Nat)"/>
    <property type="match status" value="1"/>
</dbReference>
<dbReference type="Pfam" id="PF00583">
    <property type="entry name" value="Acetyltransf_1"/>
    <property type="match status" value="1"/>
</dbReference>
<reference evidence="5" key="1">
    <citation type="journal article" date="2019" name="Int. J. Syst. Evol. Microbiol.">
        <title>The Global Catalogue of Microorganisms (GCM) 10K type strain sequencing project: providing services to taxonomists for standard genome sequencing and annotation.</title>
        <authorList>
            <consortium name="The Broad Institute Genomics Platform"/>
            <consortium name="The Broad Institute Genome Sequencing Center for Infectious Disease"/>
            <person name="Wu L."/>
            <person name="Ma J."/>
        </authorList>
    </citation>
    <scope>NUCLEOTIDE SEQUENCE [LARGE SCALE GENOMIC DNA]</scope>
    <source>
        <strain evidence="5">JCM 17927</strain>
    </source>
</reference>
<evidence type="ECO:0000313" key="5">
    <source>
        <dbReference type="Proteomes" id="UP001501175"/>
    </source>
</evidence>
<dbReference type="PROSITE" id="PS51186">
    <property type="entry name" value="GNAT"/>
    <property type="match status" value="1"/>
</dbReference>
<protein>
    <submittedName>
        <fullName evidence="4">Spermidine/spermine N(1)-acetyltransferase</fullName>
    </submittedName>
</protein>
<dbReference type="PANTHER" id="PTHR43877:SF2">
    <property type="entry name" value="AMINOALKYLPHOSPHONATE N-ACETYLTRANSFERASE-RELATED"/>
    <property type="match status" value="1"/>
</dbReference>
<dbReference type="Proteomes" id="UP001501175">
    <property type="component" value="Unassembled WGS sequence"/>
</dbReference>
<keyword evidence="5" id="KW-1185">Reference proteome</keyword>
<dbReference type="InterPro" id="IPR016181">
    <property type="entry name" value="Acyl_CoA_acyltransferase"/>
</dbReference>
<dbReference type="InterPro" id="IPR050832">
    <property type="entry name" value="Bact_Acetyltransf"/>
</dbReference>
<evidence type="ECO:0000256" key="1">
    <source>
        <dbReference type="ARBA" id="ARBA00022679"/>
    </source>
</evidence>
<accession>A0ABP8NPK8</accession>